<dbReference type="Pfam" id="PF14508">
    <property type="entry name" value="GH97_N"/>
    <property type="match status" value="1"/>
</dbReference>
<dbReference type="Gene3D" id="2.70.98.10">
    <property type="match status" value="1"/>
</dbReference>
<comment type="subunit">
    <text evidence="2">Monomer.</text>
</comment>
<protein>
    <recommendedName>
        <fullName evidence="4">Glycosyl-hydrolase 97 N-terminal domain-containing protein</fullName>
    </recommendedName>
</protein>
<evidence type="ECO:0000256" key="1">
    <source>
        <dbReference type="ARBA" id="ARBA00001913"/>
    </source>
</evidence>
<organism evidence="5 6">
    <name type="scientific">Chitinophaga pinensis</name>
    <dbReference type="NCBI Taxonomy" id="79329"/>
    <lineage>
        <taxon>Bacteria</taxon>
        <taxon>Pseudomonadati</taxon>
        <taxon>Bacteroidota</taxon>
        <taxon>Chitinophagia</taxon>
        <taxon>Chitinophagales</taxon>
        <taxon>Chitinophagaceae</taxon>
        <taxon>Chitinophaga</taxon>
    </lineage>
</organism>
<sequence length="206" mass="23410">MGRRGKQQFLSHFELLFKDTTLASFSHEQHCGLPLYMSSSSGTKMLFSEADLLDYSNLFFFGTGSNKITSGFPKVILKESLVRDRVTKIEETADYIARTNGNRSFPWRLIMVANEDKELIENNLVYQLASPNILKETDWIKPGKAAWDWWNDNNIYGVDFRSVSITKLINTISTLQPDSVWNTSSSMGMVPVYLGHHPSEGCHQCT</sequence>
<comment type="cofactor">
    <cofactor evidence="1">
        <name>Ca(2+)</name>
        <dbReference type="ChEBI" id="CHEBI:29108"/>
    </cofactor>
</comment>
<evidence type="ECO:0000256" key="3">
    <source>
        <dbReference type="ARBA" id="ARBA00022837"/>
    </source>
</evidence>
<feature type="domain" description="Glycosyl-hydrolase 97 N-terminal" evidence="4">
    <location>
        <begin position="7"/>
        <end position="131"/>
    </location>
</feature>
<name>A0A5C6LWM7_9BACT</name>
<evidence type="ECO:0000259" key="4">
    <source>
        <dbReference type="Pfam" id="PF14508"/>
    </source>
</evidence>
<proteinExistence type="predicted"/>
<dbReference type="RefSeq" id="WP_146303800.1">
    <property type="nucleotide sequence ID" value="NZ_VOHS01000003.1"/>
</dbReference>
<evidence type="ECO:0000313" key="5">
    <source>
        <dbReference type="EMBL" id="TWW01641.1"/>
    </source>
</evidence>
<dbReference type="Proteomes" id="UP000318815">
    <property type="component" value="Unassembled WGS sequence"/>
</dbReference>
<dbReference type="InterPro" id="IPR013785">
    <property type="entry name" value="Aldolase_TIM"/>
</dbReference>
<dbReference type="InterPro" id="IPR029486">
    <property type="entry name" value="GH97_N"/>
</dbReference>
<dbReference type="InterPro" id="IPR014718">
    <property type="entry name" value="GH-type_carb-bd"/>
</dbReference>
<comment type="caution">
    <text evidence="5">The sequence shown here is derived from an EMBL/GenBank/DDBJ whole genome shotgun (WGS) entry which is preliminary data.</text>
</comment>
<keyword evidence="3" id="KW-0106">Calcium</keyword>
<dbReference type="EMBL" id="VOHS01000003">
    <property type="protein sequence ID" value="TWW01641.1"/>
    <property type="molecule type" value="Genomic_DNA"/>
</dbReference>
<accession>A0A5C6LWM7</accession>
<dbReference type="GO" id="GO:0030246">
    <property type="term" value="F:carbohydrate binding"/>
    <property type="evidence" value="ECO:0007669"/>
    <property type="project" value="InterPro"/>
</dbReference>
<keyword evidence="6" id="KW-1185">Reference proteome</keyword>
<dbReference type="OrthoDB" id="57532at2"/>
<evidence type="ECO:0000256" key="2">
    <source>
        <dbReference type="ARBA" id="ARBA00011245"/>
    </source>
</evidence>
<dbReference type="PANTHER" id="PTHR35803:SF2">
    <property type="entry name" value="RETAINING ALPHA-GALACTOSIDASE"/>
    <property type="match status" value="1"/>
</dbReference>
<reference evidence="5 6" key="1">
    <citation type="submission" date="2019-08" db="EMBL/GenBank/DDBJ databases">
        <title>Whole genome sequencing of chitin degrading bacteria Chitinophaga pinensis YS16.</title>
        <authorList>
            <person name="Singh R.P."/>
            <person name="Manchanda G."/>
            <person name="Maurya I.K."/>
            <person name="Joshi N.K."/>
            <person name="Srivastava A.K."/>
        </authorList>
    </citation>
    <scope>NUCLEOTIDE SEQUENCE [LARGE SCALE GENOMIC DNA]</scope>
    <source>
        <strain evidence="5 6">YS-16</strain>
    </source>
</reference>
<dbReference type="Gene3D" id="3.20.20.70">
    <property type="entry name" value="Aldolase class I"/>
    <property type="match status" value="1"/>
</dbReference>
<dbReference type="PANTHER" id="PTHR35803">
    <property type="entry name" value="GLUCAN 1,4-ALPHA-GLUCOSIDASE SUSB-RELATED"/>
    <property type="match status" value="1"/>
</dbReference>
<evidence type="ECO:0000313" key="6">
    <source>
        <dbReference type="Proteomes" id="UP000318815"/>
    </source>
</evidence>
<dbReference type="AlphaFoldDB" id="A0A5C6LWM7"/>
<gene>
    <name evidence="5" type="ORF">FEF09_03500</name>
</gene>
<dbReference type="InterPro" id="IPR052720">
    <property type="entry name" value="Glycosyl_hydrolase_97"/>
</dbReference>